<dbReference type="PANTHER" id="PTHR30337:SF7">
    <property type="entry name" value="PHOSPHOESTERASE"/>
    <property type="match status" value="1"/>
</dbReference>
<dbReference type="InterPro" id="IPR050535">
    <property type="entry name" value="DNA_Repair-Maintenance_Comp"/>
</dbReference>
<sequence length="425" mass="47948">MQPFRFIQCGDLHLGAPFHYLKSIGKSVDQAVALATYRSFEAIVDWAIEERVQAFLITGDAYNSKDHNLEAQVRFLRAVERLAEARIPVYMVQGNHDPAESWRAQITLPENVHVFSSKQVQRFPLMVNNLEIGGIYGMSCGEGNETTNFAKQYKAFESDDFSIAVMHGTVGAATENSEVKINTSVGPCNVSDLTEAAMDYWAIGHIHKRQIVNEEPYVVYAGNPQGLHKKERGPKGAYLVSVSNNGHCELEFKETCAIRFERATIDISSLKNEADMMEMIRHKKDMLRNNLKKPVLLEIVLTGTGALHRLCAQEDVRQMWLADSQEEDKGRSVFIMPYVIVDETSPAIDLEERRKLSDMVGDYLSAYDETIHHDVTNIRAILAERPEFKRLGRYADFLSDEVLSRAARRAEIEGVTKLMGANDED</sequence>
<evidence type="ECO:0000259" key="2">
    <source>
        <dbReference type="Pfam" id="PF00149"/>
    </source>
</evidence>
<evidence type="ECO:0000313" key="4">
    <source>
        <dbReference type="Proteomes" id="UP001272515"/>
    </source>
</evidence>
<organism evidence="3 4">
    <name type="scientific">Veillonella absiana</name>
    <dbReference type="NCBI Taxonomy" id="3079305"/>
    <lineage>
        <taxon>Bacteria</taxon>
        <taxon>Bacillati</taxon>
        <taxon>Bacillota</taxon>
        <taxon>Negativicutes</taxon>
        <taxon>Veillonellales</taxon>
        <taxon>Veillonellaceae</taxon>
        <taxon>Veillonella</taxon>
    </lineage>
</organism>
<dbReference type="InterPro" id="IPR014576">
    <property type="entry name" value="Pesterase_YhaO"/>
</dbReference>
<dbReference type="InterPro" id="IPR029052">
    <property type="entry name" value="Metallo-depent_PP-like"/>
</dbReference>
<keyword evidence="3" id="KW-0269">Exonuclease</keyword>
<dbReference type="Gene3D" id="3.60.21.10">
    <property type="match status" value="1"/>
</dbReference>
<proteinExistence type="predicted"/>
<evidence type="ECO:0000256" key="1">
    <source>
        <dbReference type="ARBA" id="ARBA00022801"/>
    </source>
</evidence>
<name>A0ABU3Z7H4_9FIRM</name>
<dbReference type="PANTHER" id="PTHR30337">
    <property type="entry name" value="COMPONENT OF ATP-DEPENDENT DSDNA EXONUCLEASE"/>
    <property type="match status" value="1"/>
</dbReference>
<dbReference type="Pfam" id="PF00149">
    <property type="entry name" value="Metallophos"/>
    <property type="match status" value="1"/>
</dbReference>
<dbReference type="InterPro" id="IPR041796">
    <property type="entry name" value="Mre11_N"/>
</dbReference>
<keyword evidence="4" id="KW-1185">Reference proteome</keyword>
<keyword evidence="1" id="KW-0378">Hydrolase</keyword>
<feature type="domain" description="Calcineurin-like phosphoesterase" evidence="2">
    <location>
        <begin position="4"/>
        <end position="208"/>
    </location>
</feature>
<dbReference type="GO" id="GO:0004527">
    <property type="term" value="F:exonuclease activity"/>
    <property type="evidence" value="ECO:0007669"/>
    <property type="project" value="UniProtKB-KW"/>
</dbReference>
<protein>
    <submittedName>
        <fullName evidence="3">Exonuclease SbcCD subunit D</fullName>
    </submittedName>
</protein>
<reference evidence="3 4" key="1">
    <citation type="submission" date="2023-10" db="EMBL/GenBank/DDBJ databases">
        <title>Veillonella sp. nov., isolated from a pig farm feces dump.</title>
        <authorList>
            <person name="Chang Y.-H."/>
        </authorList>
    </citation>
    <scope>NUCLEOTIDE SEQUENCE [LARGE SCALE GENOMIC DNA]</scope>
    <source>
        <strain evidence="3 4">YH-vei2233</strain>
    </source>
</reference>
<dbReference type="RefSeq" id="WP_317329473.1">
    <property type="nucleotide sequence ID" value="NZ_JAWJZA010000005.1"/>
</dbReference>
<gene>
    <name evidence="3" type="ORF">RVY80_02120</name>
</gene>
<accession>A0ABU3Z7H4</accession>
<keyword evidence="3" id="KW-0540">Nuclease</keyword>
<dbReference type="CDD" id="cd00840">
    <property type="entry name" value="MPP_Mre11_N"/>
    <property type="match status" value="1"/>
</dbReference>
<comment type="caution">
    <text evidence="3">The sequence shown here is derived from an EMBL/GenBank/DDBJ whole genome shotgun (WGS) entry which is preliminary data.</text>
</comment>
<evidence type="ECO:0000313" key="3">
    <source>
        <dbReference type="EMBL" id="MDV5087647.1"/>
    </source>
</evidence>
<dbReference type="SUPFAM" id="SSF56300">
    <property type="entry name" value="Metallo-dependent phosphatases"/>
    <property type="match status" value="1"/>
</dbReference>
<dbReference type="InterPro" id="IPR004843">
    <property type="entry name" value="Calcineurin-like_PHP"/>
</dbReference>
<dbReference type="PIRSF" id="PIRSF033091">
    <property type="entry name" value="Pesterase_YhaO"/>
    <property type="match status" value="1"/>
</dbReference>
<dbReference type="Proteomes" id="UP001272515">
    <property type="component" value="Unassembled WGS sequence"/>
</dbReference>
<dbReference type="EMBL" id="JAWJZB010000002">
    <property type="protein sequence ID" value="MDV5087647.1"/>
    <property type="molecule type" value="Genomic_DNA"/>
</dbReference>